<evidence type="ECO:0000313" key="1">
    <source>
        <dbReference type="EMBL" id="GAH29649.1"/>
    </source>
</evidence>
<protein>
    <submittedName>
        <fullName evidence="1">Uncharacterized protein</fullName>
    </submittedName>
</protein>
<dbReference type="AlphaFoldDB" id="X1FJU3"/>
<gene>
    <name evidence="1" type="ORF">S03H2_03174</name>
</gene>
<sequence length="60" mass="7225">KYGLRTEKGQDKEDNFLYSLPSFIFFTKKNYPQKVNTDEAIRLMNKFRYICTIARIKEVN</sequence>
<organism evidence="1">
    <name type="scientific">marine sediment metagenome</name>
    <dbReference type="NCBI Taxonomy" id="412755"/>
    <lineage>
        <taxon>unclassified sequences</taxon>
        <taxon>metagenomes</taxon>
        <taxon>ecological metagenomes</taxon>
    </lineage>
</organism>
<name>X1FJU3_9ZZZZ</name>
<dbReference type="EMBL" id="BARU01001146">
    <property type="protein sequence ID" value="GAH29649.1"/>
    <property type="molecule type" value="Genomic_DNA"/>
</dbReference>
<reference evidence="1" key="1">
    <citation type="journal article" date="2014" name="Front. Microbiol.">
        <title>High frequency of phylogenetically diverse reductive dehalogenase-homologous genes in deep subseafloor sedimentary metagenomes.</title>
        <authorList>
            <person name="Kawai M."/>
            <person name="Futagami T."/>
            <person name="Toyoda A."/>
            <person name="Takaki Y."/>
            <person name="Nishi S."/>
            <person name="Hori S."/>
            <person name="Arai W."/>
            <person name="Tsubouchi T."/>
            <person name="Morono Y."/>
            <person name="Uchiyama I."/>
            <person name="Ito T."/>
            <person name="Fujiyama A."/>
            <person name="Inagaki F."/>
            <person name="Takami H."/>
        </authorList>
    </citation>
    <scope>NUCLEOTIDE SEQUENCE</scope>
    <source>
        <strain evidence="1">Expedition CK06-06</strain>
    </source>
</reference>
<proteinExistence type="predicted"/>
<comment type="caution">
    <text evidence="1">The sequence shown here is derived from an EMBL/GenBank/DDBJ whole genome shotgun (WGS) entry which is preliminary data.</text>
</comment>
<accession>X1FJU3</accession>
<feature type="non-terminal residue" evidence="1">
    <location>
        <position position="1"/>
    </location>
</feature>